<comment type="similarity">
    <text evidence="1">Belongs to the site-specific recombinase resolvase family.</text>
</comment>
<dbReference type="SUPFAM" id="SSF53041">
    <property type="entry name" value="Resolvase-like"/>
    <property type="match status" value="1"/>
</dbReference>
<dbReference type="SMART" id="SM00857">
    <property type="entry name" value="Resolvase"/>
    <property type="match status" value="1"/>
</dbReference>
<dbReference type="CDD" id="cd00569">
    <property type="entry name" value="HTH_Hin_like"/>
    <property type="match status" value="1"/>
</dbReference>
<dbReference type="RefSeq" id="WP_317387048.1">
    <property type="nucleotide sequence ID" value="NZ_CP136705.1"/>
</dbReference>
<dbReference type="InterPro" id="IPR006119">
    <property type="entry name" value="Resolv_N"/>
</dbReference>
<name>A0ABZ0HKH3_TRISK</name>
<accession>A0ABZ0HKH3</accession>
<reference evidence="4 5" key="1">
    <citation type="submission" date="2023-10" db="EMBL/GenBank/DDBJ databases">
        <title>Eight complete genome sequences of bacteria isolated from laboratory stock of Giant Kelp gametophytes.</title>
        <authorList>
            <person name="Tolentino B."/>
            <person name="Nuzhdin S."/>
        </authorList>
    </citation>
    <scope>NUCLEOTIDE SEQUENCE [LARGE SCALE GENOMIC DNA]</scope>
    <source>
        <strain evidence="4 5">LC.270.F.C4</strain>
        <plasmid evidence="4 5">unnamed2</plasmid>
    </source>
</reference>
<proteinExistence type="inferred from homology"/>
<protein>
    <submittedName>
        <fullName evidence="4">Recombinase family protein</fullName>
    </submittedName>
</protein>
<dbReference type="Proteomes" id="UP001302666">
    <property type="component" value="Plasmid unnamed2"/>
</dbReference>
<evidence type="ECO:0000313" key="5">
    <source>
        <dbReference type="Proteomes" id="UP001302666"/>
    </source>
</evidence>
<dbReference type="Pfam" id="PF02796">
    <property type="entry name" value="HTH_7"/>
    <property type="match status" value="1"/>
</dbReference>
<geneLocation type="plasmid" evidence="4 5">
    <name>unnamed2</name>
</geneLocation>
<feature type="region of interest" description="Disordered" evidence="2">
    <location>
        <begin position="146"/>
        <end position="167"/>
    </location>
</feature>
<keyword evidence="4" id="KW-0614">Plasmid</keyword>
<evidence type="ECO:0000256" key="1">
    <source>
        <dbReference type="ARBA" id="ARBA00009913"/>
    </source>
</evidence>
<dbReference type="InterPro" id="IPR006120">
    <property type="entry name" value="Resolvase_HTH_dom"/>
</dbReference>
<sequence length="209" mass="22882">MTGGARPLAPRDYVYVRLDPKEGCNGKSSDHATIRIHTQAARLDGFIVHSRWAVSERVGASVAASGRPKLQQLIRQLKLGDAVIVYTLDGFGRDASDVLKTIRHIDEMQAEAFCVSLTRDNLCSDTNFMTMMEAVAALERLTESERKQARATGRGVAGGRIGRPPSLDDATQAAVLTDLETGMTISAVARRYNTSHQTILRIRDARTRS</sequence>
<keyword evidence="5" id="KW-1185">Reference proteome</keyword>
<dbReference type="InterPro" id="IPR036162">
    <property type="entry name" value="Resolvase-like_N_sf"/>
</dbReference>
<dbReference type="InterPro" id="IPR009057">
    <property type="entry name" value="Homeodomain-like_sf"/>
</dbReference>
<dbReference type="EMBL" id="CP136705">
    <property type="protein sequence ID" value="WOI35348.1"/>
    <property type="molecule type" value="Genomic_DNA"/>
</dbReference>
<evidence type="ECO:0000313" key="4">
    <source>
        <dbReference type="EMBL" id="WOI35348.1"/>
    </source>
</evidence>
<gene>
    <name evidence="4" type="ORF">R1T40_20900</name>
</gene>
<organism evidence="4 5">
    <name type="scientific">Tritonibacter scottomollicae</name>
    <name type="common">Epibacterium scottomollicae</name>
    <dbReference type="NCBI Taxonomy" id="483013"/>
    <lineage>
        <taxon>Bacteria</taxon>
        <taxon>Pseudomonadati</taxon>
        <taxon>Pseudomonadota</taxon>
        <taxon>Alphaproteobacteria</taxon>
        <taxon>Rhodobacterales</taxon>
        <taxon>Paracoccaceae</taxon>
        <taxon>Tritonibacter</taxon>
    </lineage>
</organism>
<dbReference type="Pfam" id="PF00239">
    <property type="entry name" value="Resolvase"/>
    <property type="match status" value="1"/>
</dbReference>
<dbReference type="SUPFAM" id="SSF46689">
    <property type="entry name" value="Homeodomain-like"/>
    <property type="match status" value="1"/>
</dbReference>
<dbReference type="Gene3D" id="1.10.10.60">
    <property type="entry name" value="Homeodomain-like"/>
    <property type="match status" value="1"/>
</dbReference>
<feature type="domain" description="Resolvase/invertase-type recombinase catalytic" evidence="3">
    <location>
        <begin position="12"/>
        <end position="160"/>
    </location>
</feature>
<evidence type="ECO:0000256" key="2">
    <source>
        <dbReference type="SAM" id="MobiDB-lite"/>
    </source>
</evidence>
<evidence type="ECO:0000259" key="3">
    <source>
        <dbReference type="SMART" id="SM00857"/>
    </source>
</evidence>
<dbReference type="Gene3D" id="3.40.50.1390">
    <property type="entry name" value="Resolvase, N-terminal catalytic domain"/>
    <property type="match status" value="1"/>
</dbReference>